<reference evidence="1" key="1">
    <citation type="submission" date="2018-05" db="EMBL/GenBank/DDBJ databases">
        <title>Draft genome of Mucuna pruriens seed.</title>
        <authorList>
            <person name="Nnadi N.E."/>
            <person name="Vos R."/>
            <person name="Hasami M.H."/>
            <person name="Devisetty U.K."/>
            <person name="Aguiy J.C."/>
        </authorList>
    </citation>
    <scope>NUCLEOTIDE SEQUENCE [LARGE SCALE GENOMIC DNA]</scope>
    <source>
        <strain evidence="1">JCA_2017</strain>
    </source>
</reference>
<evidence type="ECO:0000313" key="1">
    <source>
        <dbReference type="EMBL" id="RDX72417.1"/>
    </source>
</evidence>
<gene>
    <name evidence="1" type="ORF">CR513_48100</name>
</gene>
<proteinExistence type="predicted"/>
<name>A0A371F288_MUCPR</name>
<evidence type="ECO:0000313" key="2">
    <source>
        <dbReference type="Proteomes" id="UP000257109"/>
    </source>
</evidence>
<dbReference type="AlphaFoldDB" id="A0A371F288"/>
<keyword evidence="2" id="KW-1185">Reference proteome</keyword>
<sequence length="251" mass="28444">MSLASKIVNEVVVVDNQRLENKITKMTSLVRQLAIEQHYSSPLVKVCGMCASIEHPTNACLTFSLEELVKQMAMNNIQFQENESTTIQNLQTQISQLVTIPLQPPIIIANKLQVEQKEKLSQDLKKMGDFYEHLVKNSTLRFLLKKPPKDVTLEVLRLMRKRLPQLITSLKRKTMITLTLGAKADRLRSLSSDHDLDTKKSEAQGHARGNDILRLLQHTFQGYLGPLSVAKLSLRVFITIAYLELDLETIG</sequence>
<feature type="non-terminal residue" evidence="1">
    <location>
        <position position="1"/>
    </location>
</feature>
<accession>A0A371F288</accession>
<organism evidence="1 2">
    <name type="scientific">Mucuna pruriens</name>
    <name type="common">Velvet bean</name>
    <name type="synonym">Dolichos pruriens</name>
    <dbReference type="NCBI Taxonomy" id="157652"/>
    <lineage>
        <taxon>Eukaryota</taxon>
        <taxon>Viridiplantae</taxon>
        <taxon>Streptophyta</taxon>
        <taxon>Embryophyta</taxon>
        <taxon>Tracheophyta</taxon>
        <taxon>Spermatophyta</taxon>
        <taxon>Magnoliopsida</taxon>
        <taxon>eudicotyledons</taxon>
        <taxon>Gunneridae</taxon>
        <taxon>Pentapetalae</taxon>
        <taxon>rosids</taxon>
        <taxon>fabids</taxon>
        <taxon>Fabales</taxon>
        <taxon>Fabaceae</taxon>
        <taxon>Papilionoideae</taxon>
        <taxon>50 kb inversion clade</taxon>
        <taxon>NPAAA clade</taxon>
        <taxon>indigoferoid/millettioid clade</taxon>
        <taxon>Phaseoleae</taxon>
        <taxon>Mucuna</taxon>
    </lineage>
</organism>
<dbReference type="EMBL" id="QJKJ01010915">
    <property type="protein sequence ID" value="RDX72417.1"/>
    <property type="molecule type" value="Genomic_DNA"/>
</dbReference>
<protein>
    <submittedName>
        <fullName evidence="1">Uncharacterized protein</fullName>
    </submittedName>
</protein>
<comment type="caution">
    <text evidence="1">The sequence shown here is derived from an EMBL/GenBank/DDBJ whole genome shotgun (WGS) entry which is preliminary data.</text>
</comment>
<dbReference type="Proteomes" id="UP000257109">
    <property type="component" value="Unassembled WGS sequence"/>
</dbReference>